<dbReference type="EMBL" id="JADZSC010000001">
    <property type="protein sequence ID" value="MBH0229492.1"/>
    <property type="molecule type" value="Genomic_DNA"/>
</dbReference>
<dbReference type="InterPro" id="IPR027094">
    <property type="entry name" value="Mitofusin_fam"/>
</dbReference>
<evidence type="ECO:0000313" key="10">
    <source>
        <dbReference type="Proteomes" id="UP000614490"/>
    </source>
</evidence>
<dbReference type="GO" id="GO:0003924">
    <property type="term" value="F:GTPase activity"/>
    <property type="evidence" value="ECO:0007669"/>
    <property type="project" value="InterPro"/>
</dbReference>
<evidence type="ECO:0000256" key="1">
    <source>
        <dbReference type="ARBA" id="ARBA00004370"/>
    </source>
</evidence>
<dbReference type="InterPro" id="IPR027417">
    <property type="entry name" value="P-loop_NTPase"/>
</dbReference>
<dbReference type="CDD" id="cd09912">
    <property type="entry name" value="DLP_2"/>
    <property type="match status" value="2"/>
</dbReference>
<evidence type="ECO:0000256" key="4">
    <source>
        <dbReference type="ARBA" id="ARBA00023134"/>
    </source>
</evidence>
<feature type="coiled-coil region" evidence="6">
    <location>
        <begin position="493"/>
        <end position="527"/>
    </location>
</feature>
<reference evidence="9 10" key="1">
    <citation type="journal article" date="2005" name="Int. J. Syst. Evol. Microbiol.">
        <title>Halobacillus yeomjeoni sp. nov., isolated from a marine solar saltern in Korea.</title>
        <authorList>
            <person name="Yoon J.H."/>
            <person name="Kang S.J."/>
            <person name="Lee C.H."/>
            <person name="Oh H.W."/>
            <person name="Oh T.K."/>
        </authorList>
    </citation>
    <scope>NUCLEOTIDE SEQUENCE [LARGE SCALE GENOMIC DNA]</scope>
    <source>
        <strain evidence="9 10">KCTC 3957</strain>
    </source>
</reference>
<evidence type="ECO:0000256" key="2">
    <source>
        <dbReference type="ARBA" id="ARBA00022741"/>
    </source>
</evidence>
<dbReference type="RefSeq" id="WP_197316098.1">
    <property type="nucleotide sequence ID" value="NZ_JADZSC010000001.1"/>
</dbReference>
<evidence type="ECO:0000256" key="3">
    <source>
        <dbReference type="ARBA" id="ARBA00022801"/>
    </source>
</evidence>
<proteinExistence type="predicted"/>
<name>A0A931HTQ1_9BACI</name>
<sequence length="1200" mass="139631">MSVITTTKADTLSPLYRYTKENISEKQSEKILDIIEKLNGKKMIVGFAGHFSAGKSTLINHLLGRDMLPSSPIPTSANIVQLKKGNPYTVTHMRGKAPVLYKGEIDFEQIKKMCKDGDEITRVEISRPDSGLPSHGSVLDTPGVDSTDDADRLITESSLHLMDYLYYVMDYNHVQSEVNLQFLLDMQERGTPFSIVINQVDKHNEEEIAYEEFQASVVESLKRWGITPENIYYTSMKQLHLPVNEFNRLKEDFQNLWKRSYETIEDQALRDVDAINKESVEILEENQEEEVQQLEGKLAQLEKVLDQKEVNNEDLLTTDEWVKGLKDDYEDRIRSFISNAYLMPSVLREDAAQFLEAQQPGFKVGLVFARKKTEEARQERARTFYSHLMESLEKNLMWPLRDRFLKLFEKYGVKDSELIQKVQAFHFSYDQDRLFDLIEPGASITGEYILRYTDQVSKDIQKEMRAFANSLLQDAEDSLRVQREAFNQENQSALHARTEWEEADQKLRRMEEQINEFRDQMEALLQKEPETTEKDLVHKDLEHRTERMIEEKEVKTESKEKVYSSTRENEDATPVEKESSSLDKALEDADETLSIIHDVNTITDLYDHLKMKKERLEQRHFTVALFGAFSAGKSSFANALLGEKVLPVSPNPTTATINKISPPTSDHPHRTIEVKLKTSAHMLEDMKGIFERLDVDVQTVEEGYQTAKELSKDVWKKLDQKQYSFLEAFLDGFMDMKDELGQNIFIEWEQFRSYVAEEKKSCFVETMELFYDCPFTRAGITLVDTPGTDSVNARHTNVSFEYIKDSDAVLFVTYYNHPFSKADQSFLTQLGRVKDSFSMDKMFFIINASDLAESEEELEFVKGYVQDQLLQFGIRHPRLYGASSLNALKEKQGLSVPPSGIQTFESDFENFLKEELAQVLIQSLNQDMDHIRLTLSTLIENSRLGEEERKNKLESLKSEQTKALKVFEQQNLTVDSKVIENKAEKQLHYAHERMMLNFNDLFKQHFNPATIKGQGEEVKERLRQAQKNLLDEVDHEMKQELRAISLRLERLIQQTMKQLETKLESELRKIQSGLHLYSKEWEGFDVPEFSMNVELKSSDLSRVLKTFKSTKAFFEKNEKEIMKDEMASILRPELQSRFKQAETQLNTYYGKAMNQIFNAYRDEWKQQTKQTFERWITNLQETKDTSEMEKAYKELEKRSS</sequence>
<evidence type="ECO:0000313" key="9">
    <source>
        <dbReference type="EMBL" id="MBH0229492.1"/>
    </source>
</evidence>
<dbReference type="PANTHER" id="PTHR10465:SF0">
    <property type="entry name" value="SARCALUMENIN"/>
    <property type="match status" value="1"/>
</dbReference>
<dbReference type="AlphaFoldDB" id="A0A931HTQ1"/>
<dbReference type="InterPro" id="IPR045063">
    <property type="entry name" value="Dynamin_N"/>
</dbReference>
<feature type="domain" description="Dynamin N-terminal" evidence="8">
    <location>
        <begin position="46"/>
        <end position="199"/>
    </location>
</feature>
<dbReference type="GO" id="GO:0005525">
    <property type="term" value="F:GTP binding"/>
    <property type="evidence" value="ECO:0007669"/>
    <property type="project" value="UniProtKB-KW"/>
</dbReference>
<dbReference type="GO" id="GO:0008053">
    <property type="term" value="P:mitochondrial fusion"/>
    <property type="evidence" value="ECO:0007669"/>
    <property type="project" value="TreeGrafter"/>
</dbReference>
<keyword evidence="6" id="KW-0175">Coiled coil</keyword>
<feature type="region of interest" description="Disordered" evidence="7">
    <location>
        <begin position="551"/>
        <end position="582"/>
    </location>
</feature>
<keyword evidence="10" id="KW-1185">Reference proteome</keyword>
<gene>
    <name evidence="9" type="ORF">H0267_04615</name>
</gene>
<dbReference type="GO" id="GO:0016020">
    <property type="term" value="C:membrane"/>
    <property type="evidence" value="ECO:0007669"/>
    <property type="project" value="UniProtKB-SubCell"/>
</dbReference>
<comment type="caution">
    <text evidence="9">The sequence shown here is derived from an EMBL/GenBank/DDBJ whole genome shotgun (WGS) entry which is preliminary data.</text>
</comment>
<organism evidence="9 10">
    <name type="scientific">Halobacillus yeomjeoni</name>
    <dbReference type="NCBI Taxonomy" id="311194"/>
    <lineage>
        <taxon>Bacteria</taxon>
        <taxon>Bacillati</taxon>
        <taxon>Bacillota</taxon>
        <taxon>Bacilli</taxon>
        <taxon>Bacillales</taxon>
        <taxon>Bacillaceae</taxon>
        <taxon>Halobacillus</taxon>
    </lineage>
</organism>
<keyword evidence="2" id="KW-0547">Nucleotide-binding</keyword>
<accession>A0A931HTQ1</accession>
<evidence type="ECO:0000259" key="8">
    <source>
        <dbReference type="Pfam" id="PF00350"/>
    </source>
</evidence>
<dbReference type="Gene3D" id="3.40.50.300">
    <property type="entry name" value="P-loop containing nucleotide triphosphate hydrolases"/>
    <property type="match status" value="2"/>
</dbReference>
<dbReference type="Pfam" id="PF00350">
    <property type="entry name" value="Dynamin_N"/>
    <property type="match status" value="2"/>
</dbReference>
<keyword evidence="3" id="KW-0378">Hydrolase</keyword>
<evidence type="ECO:0000256" key="6">
    <source>
        <dbReference type="SAM" id="Coils"/>
    </source>
</evidence>
<comment type="subcellular location">
    <subcellularLocation>
        <location evidence="1">Membrane</location>
    </subcellularLocation>
</comment>
<evidence type="ECO:0000256" key="7">
    <source>
        <dbReference type="SAM" id="MobiDB-lite"/>
    </source>
</evidence>
<dbReference type="PANTHER" id="PTHR10465">
    <property type="entry name" value="TRANSMEMBRANE GTPASE FZO1"/>
    <property type="match status" value="1"/>
</dbReference>
<evidence type="ECO:0000256" key="5">
    <source>
        <dbReference type="ARBA" id="ARBA00023136"/>
    </source>
</evidence>
<keyword evidence="4" id="KW-0342">GTP-binding</keyword>
<dbReference type="SUPFAM" id="SSF52540">
    <property type="entry name" value="P-loop containing nucleoside triphosphate hydrolases"/>
    <property type="match status" value="2"/>
</dbReference>
<feature type="domain" description="Dynamin N-terminal" evidence="8">
    <location>
        <begin position="623"/>
        <end position="847"/>
    </location>
</feature>
<dbReference type="Proteomes" id="UP000614490">
    <property type="component" value="Unassembled WGS sequence"/>
</dbReference>
<feature type="coiled-coil region" evidence="6">
    <location>
        <begin position="277"/>
        <end position="318"/>
    </location>
</feature>
<keyword evidence="5" id="KW-0472">Membrane</keyword>
<protein>
    <submittedName>
        <fullName evidence="9">Dynamin family protein</fullName>
    </submittedName>
</protein>